<dbReference type="InParanoid" id="C4JQ59"/>
<feature type="region of interest" description="Disordered" evidence="1">
    <location>
        <begin position="31"/>
        <end position="76"/>
    </location>
</feature>
<dbReference type="GeneID" id="8442775"/>
<dbReference type="VEuPathDB" id="FungiDB:UREG_03292"/>
<name>C4JQ59_UNCRE</name>
<evidence type="ECO:0000313" key="2">
    <source>
        <dbReference type="EMBL" id="EEP78446.1"/>
    </source>
</evidence>
<dbReference type="HOGENOM" id="CLU_068502_1_0_1"/>
<evidence type="ECO:0000256" key="1">
    <source>
        <dbReference type="SAM" id="MobiDB-lite"/>
    </source>
</evidence>
<feature type="compositionally biased region" description="Acidic residues" evidence="1">
    <location>
        <begin position="57"/>
        <end position="69"/>
    </location>
</feature>
<dbReference type="AlphaFoldDB" id="C4JQ59"/>
<dbReference type="KEGG" id="ure:UREG_03292"/>
<feature type="compositionally biased region" description="Low complexity" evidence="1">
    <location>
        <begin position="36"/>
        <end position="56"/>
    </location>
</feature>
<evidence type="ECO:0000313" key="3">
    <source>
        <dbReference type="Proteomes" id="UP000002058"/>
    </source>
</evidence>
<protein>
    <submittedName>
        <fullName evidence="2">Uncharacterized protein</fullName>
    </submittedName>
</protein>
<dbReference type="RefSeq" id="XP_002543775.1">
    <property type="nucleotide sequence ID" value="XM_002543729.1"/>
</dbReference>
<reference evidence="3" key="1">
    <citation type="journal article" date="2009" name="Genome Res.">
        <title>Comparative genomic analyses of the human fungal pathogens Coccidioides and their relatives.</title>
        <authorList>
            <person name="Sharpton T.J."/>
            <person name="Stajich J.E."/>
            <person name="Rounsley S.D."/>
            <person name="Gardner M.J."/>
            <person name="Wortman J.R."/>
            <person name="Jordar V.S."/>
            <person name="Maiti R."/>
            <person name="Kodira C.D."/>
            <person name="Neafsey D.E."/>
            <person name="Zeng Q."/>
            <person name="Hung C.-Y."/>
            <person name="McMahan C."/>
            <person name="Muszewska A."/>
            <person name="Grynberg M."/>
            <person name="Mandel M.A."/>
            <person name="Kellner E.M."/>
            <person name="Barker B.M."/>
            <person name="Galgiani J.N."/>
            <person name="Orbach M.J."/>
            <person name="Kirkland T.N."/>
            <person name="Cole G.T."/>
            <person name="Henn M.R."/>
            <person name="Birren B.W."/>
            <person name="Taylor J.W."/>
        </authorList>
    </citation>
    <scope>NUCLEOTIDE SEQUENCE [LARGE SCALE GENOMIC DNA]</scope>
    <source>
        <strain evidence="3">UAMH 1704</strain>
    </source>
</reference>
<dbReference type="OrthoDB" id="4188416at2759"/>
<dbReference type="OMA" id="GGIRNDW"/>
<dbReference type="eggNOG" id="ENOG502SUIA">
    <property type="taxonomic scope" value="Eukaryota"/>
</dbReference>
<dbReference type="EMBL" id="CH476616">
    <property type="protein sequence ID" value="EEP78446.1"/>
    <property type="molecule type" value="Genomic_DNA"/>
</dbReference>
<accession>C4JQ59</accession>
<feature type="region of interest" description="Disordered" evidence="1">
    <location>
        <begin position="273"/>
        <end position="307"/>
    </location>
</feature>
<organism evidence="2 3">
    <name type="scientific">Uncinocarpus reesii (strain UAMH 1704)</name>
    <dbReference type="NCBI Taxonomy" id="336963"/>
    <lineage>
        <taxon>Eukaryota</taxon>
        <taxon>Fungi</taxon>
        <taxon>Dikarya</taxon>
        <taxon>Ascomycota</taxon>
        <taxon>Pezizomycotina</taxon>
        <taxon>Eurotiomycetes</taxon>
        <taxon>Eurotiomycetidae</taxon>
        <taxon>Onygenales</taxon>
        <taxon>Onygenaceae</taxon>
        <taxon>Uncinocarpus</taxon>
    </lineage>
</organism>
<dbReference type="Proteomes" id="UP000002058">
    <property type="component" value="Unassembled WGS sequence"/>
</dbReference>
<gene>
    <name evidence="2" type="ORF">UREG_03292</name>
</gene>
<sequence>MVNPRRRLPAWYYRLVALTIREARDVSAQDFDEDLSSLSSAPSHSSVSGLSRFSIDSESDDEEDGEIYQDDTVSSRSYNGEDADYYYELKAERKARKRELKAIREYDQQSKDSERAFDQGKEKEVQEMYDSLQNAEKQSKTPLGSIVGRFYLHSSNHVDYCPGSDRFPSKYVEFYHLDKDGAPSRHGRQMEGYISINPATDCYFGPFSPPKHTGLEEFQLTSNCRKHNLVFQFLSHDYIKLKVPCEVAFKRGETPTDAPEVFEFAGIRHDFEKAKEERKRKRSPSPRETYFEMNHPQGWWNQNRGWP</sequence>
<keyword evidence="3" id="KW-1185">Reference proteome</keyword>
<proteinExistence type="predicted"/>